<organism evidence="3 4">
    <name type="scientific">Pontibacter populi</name>
    <dbReference type="NCBI Taxonomy" id="890055"/>
    <lineage>
        <taxon>Bacteria</taxon>
        <taxon>Pseudomonadati</taxon>
        <taxon>Bacteroidota</taxon>
        <taxon>Cytophagia</taxon>
        <taxon>Cytophagales</taxon>
        <taxon>Hymenobacteraceae</taxon>
        <taxon>Pontibacter</taxon>
    </lineage>
</organism>
<keyword evidence="4" id="KW-1185">Reference proteome</keyword>
<feature type="region of interest" description="Disordered" evidence="1">
    <location>
        <begin position="93"/>
        <end position="140"/>
    </location>
</feature>
<dbReference type="Proteomes" id="UP001476807">
    <property type="component" value="Unassembled WGS sequence"/>
</dbReference>
<dbReference type="RefSeq" id="WP_350414379.1">
    <property type="nucleotide sequence ID" value="NZ_JBEOKT010000026.1"/>
</dbReference>
<evidence type="ECO:0000313" key="4">
    <source>
        <dbReference type="Proteomes" id="UP001476807"/>
    </source>
</evidence>
<dbReference type="EMBL" id="JBEOKT010000026">
    <property type="protein sequence ID" value="MER2999528.1"/>
    <property type="molecule type" value="Genomic_DNA"/>
</dbReference>
<keyword evidence="2" id="KW-0812">Transmembrane</keyword>
<keyword evidence="2" id="KW-0472">Membrane</keyword>
<gene>
    <name evidence="3" type="ORF">ABS362_18395</name>
</gene>
<protein>
    <recommendedName>
        <fullName evidence="5">Outer membrane protein beta-barrel domain-containing protein</fullName>
    </recommendedName>
</protein>
<sequence>MSSTDKKDYGELEQSMWQRFQDAEATPGPEVWSRIDHALAMQENAKYKKRVLFYRQLSAACFILFLLAGSALVLHFKQDQEAALLATTTQQQNKTIAEPTETGNATIADNSASSSTSPKPGNYSLLEPAANNSLPGYETQETPTIAQAQTQNYSRDLNETNAAPRSERSYAIAQSNYNAENNTSATIKAGTTETTGLVAATIVNENKTETETQERSYMPAGQAIANVPADYTSPATINPLLRRNAVLGTTTPESKSDDPEAPHTQTGLALALNKTEESDKKEAAVTASRWNVGMGYGSTYFTQNINIPGYTVTPQQILKVPSFGPPEPPKPSMSVESEENMRDARIEFKENTQAAMSFNVDAKAGFRIGKRLKMLTGLGYSQNSSKTRSSYIVEQFLFNPRTNERSKLKPTTVFLPSLDTFTTDSVSVVKTKQPFDVDYSYQMLSVPLGMQVEGNLGQKWYWYATGSMAVNFLMQTTIKSSVPEIESVTYSATDDSPFRKVQFSGNLGMGVGKRISNAVTVSVGPEYRSFFNSMLTDDKAVATQGRPYTLGLNMGVNYILGHDGK</sequence>
<evidence type="ECO:0000256" key="1">
    <source>
        <dbReference type="SAM" id="MobiDB-lite"/>
    </source>
</evidence>
<feature type="transmembrane region" description="Helical" evidence="2">
    <location>
        <begin position="57"/>
        <end position="76"/>
    </location>
</feature>
<accession>A0ABV1RYQ4</accession>
<name>A0ABV1RYQ4_9BACT</name>
<comment type="caution">
    <text evidence="3">The sequence shown here is derived from an EMBL/GenBank/DDBJ whole genome shotgun (WGS) entry which is preliminary data.</text>
</comment>
<proteinExistence type="predicted"/>
<reference evidence="3 4" key="1">
    <citation type="submission" date="2024-06" db="EMBL/GenBank/DDBJ databases">
        <title>Pontibacter populi HYL7-15.</title>
        <authorList>
            <person name="Kim M.K."/>
        </authorList>
    </citation>
    <scope>NUCLEOTIDE SEQUENCE [LARGE SCALE GENOMIC DNA]</scope>
    <source>
        <strain evidence="3 4">HYL7-15</strain>
    </source>
</reference>
<evidence type="ECO:0000256" key="2">
    <source>
        <dbReference type="SAM" id="Phobius"/>
    </source>
</evidence>
<feature type="compositionally biased region" description="Polar residues" evidence="1">
    <location>
        <begin position="130"/>
        <end position="140"/>
    </location>
</feature>
<evidence type="ECO:0008006" key="5">
    <source>
        <dbReference type="Google" id="ProtNLM"/>
    </source>
</evidence>
<evidence type="ECO:0000313" key="3">
    <source>
        <dbReference type="EMBL" id="MER2999528.1"/>
    </source>
</evidence>
<feature type="compositionally biased region" description="Polar residues" evidence="1">
    <location>
        <begin position="93"/>
        <end position="119"/>
    </location>
</feature>
<keyword evidence="2" id="KW-1133">Transmembrane helix</keyword>